<dbReference type="SMART" id="SM00700">
    <property type="entry name" value="JHBP"/>
    <property type="match status" value="1"/>
</dbReference>
<reference evidence="2" key="1">
    <citation type="submission" date="2023-03" db="EMBL/GenBank/DDBJ databases">
        <title>Chromosome-level genomes of two armyworms, Mythimna separata and Mythimna loreyi, provide insights into the biosynthesis and reception of sex pheromones.</title>
        <authorList>
            <person name="Zhao H."/>
        </authorList>
    </citation>
    <scope>NUCLEOTIDE SEQUENCE</scope>
    <source>
        <strain evidence="2">BeijingLab</strain>
        <tissue evidence="2">Pupa</tissue>
    </source>
</reference>
<dbReference type="PANTHER" id="PTHR11008:SF13">
    <property type="entry name" value="FI04421P"/>
    <property type="match status" value="1"/>
</dbReference>
<evidence type="ECO:0000313" key="3">
    <source>
        <dbReference type="Proteomes" id="UP001231518"/>
    </source>
</evidence>
<keyword evidence="3" id="KW-1185">Reference proteome</keyword>
<proteinExistence type="predicted"/>
<dbReference type="AlphaFoldDB" id="A0AAD7YY78"/>
<dbReference type="Gene3D" id="3.15.10.30">
    <property type="entry name" value="Haemolymph juvenile hormone binding protein"/>
    <property type="match status" value="1"/>
</dbReference>
<dbReference type="Pfam" id="PF06585">
    <property type="entry name" value="JHBP"/>
    <property type="match status" value="1"/>
</dbReference>
<dbReference type="Gene3D" id="3.15.10.50">
    <property type="match status" value="1"/>
</dbReference>
<feature type="chain" id="PRO_5042012296" evidence="1">
    <location>
        <begin position="18"/>
        <end position="457"/>
    </location>
</feature>
<name>A0AAD7YY78_MYTSE</name>
<organism evidence="2 3">
    <name type="scientific">Mythimna separata</name>
    <name type="common">Oriental armyworm</name>
    <name type="synonym">Pseudaletia separata</name>
    <dbReference type="NCBI Taxonomy" id="271217"/>
    <lineage>
        <taxon>Eukaryota</taxon>
        <taxon>Metazoa</taxon>
        <taxon>Ecdysozoa</taxon>
        <taxon>Arthropoda</taxon>
        <taxon>Hexapoda</taxon>
        <taxon>Insecta</taxon>
        <taxon>Pterygota</taxon>
        <taxon>Neoptera</taxon>
        <taxon>Endopterygota</taxon>
        <taxon>Lepidoptera</taxon>
        <taxon>Glossata</taxon>
        <taxon>Ditrysia</taxon>
        <taxon>Noctuoidea</taxon>
        <taxon>Noctuidae</taxon>
        <taxon>Noctuinae</taxon>
        <taxon>Hadenini</taxon>
        <taxon>Mythimna</taxon>
    </lineage>
</organism>
<dbReference type="Pfam" id="PF16984">
    <property type="entry name" value="Grp7_allergen"/>
    <property type="match status" value="1"/>
</dbReference>
<evidence type="ECO:0000256" key="1">
    <source>
        <dbReference type="SAM" id="SignalP"/>
    </source>
</evidence>
<dbReference type="InterPro" id="IPR020234">
    <property type="entry name" value="Mite_allergen_group-7"/>
</dbReference>
<dbReference type="EMBL" id="JARGEI010000003">
    <property type="protein sequence ID" value="KAJ8733817.1"/>
    <property type="molecule type" value="Genomic_DNA"/>
</dbReference>
<dbReference type="InterPro" id="IPR038606">
    <property type="entry name" value="To_sf"/>
</dbReference>
<dbReference type="PANTHER" id="PTHR11008">
    <property type="entry name" value="PROTEIN TAKEOUT-LIKE PROTEIN"/>
    <property type="match status" value="1"/>
</dbReference>
<dbReference type="InterPro" id="IPR010562">
    <property type="entry name" value="Haemolymph_juvenile_hormone-bd"/>
</dbReference>
<sequence length="457" mass="50888">MWLKKIIFFFVILAVYAQDEESEEDATTERLAEGEKKLSDNILLMLDHFKQPDPVGLPGDVIPDPCPVADMKQSLSLGTLRLTNTNVYGLSKLRILYVNAQVEELEVTAALRIDTLQARGNYSISSFFSSSRGPYTVDITGLNILAKANVGVERDGKLRAQDIHADISFSTIATNFENLGFLGGMVQSLINNGGAAIFDSSLPAILKEVYPKARAEINTKLEEVAGDLEFPNSIAPLDMVICDLRHKVTDMKLDPYHVQDYNTSVSIFTVALSNTWVTGISSFHRVGNITLKMENNTAVADFEIGTQKLEGRTQWEVGAIGGLLNRAGTASFSIEYISARIILAQPLDTRKTPVLRDIDFDIGNIQIRWDGAGTIDYVIEFAINVIPNLLRYQIMDGLEGPLKERVQQELDRLNVDELIKQELPKVDEIQEKGFKLSSLKTPEVVDVKYDDDDFFNF</sequence>
<protein>
    <submittedName>
        <fullName evidence="2">Uncharacterized protein</fullName>
    </submittedName>
</protein>
<feature type="signal peptide" evidence="1">
    <location>
        <begin position="1"/>
        <end position="17"/>
    </location>
</feature>
<comment type="caution">
    <text evidence="2">The sequence shown here is derived from an EMBL/GenBank/DDBJ whole genome shotgun (WGS) entry which is preliminary data.</text>
</comment>
<keyword evidence="1" id="KW-0732">Signal</keyword>
<accession>A0AAD7YY78</accession>
<dbReference type="Proteomes" id="UP001231518">
    <property type="component" value="Chromosome 5"/>
</dbReference>
<gene>
    <name evidence="2" type="ORF">PYW07_014368</name>
</gene>
<dbReference type="InterPro" id="IPR038602">
    <property type="entry name" value="Mite_allergen_7_sf"/>
</dbReference>
<evidence type="ECO:0000313" key="2">
    <source>
        <dbReference type="EMBL" id="KAJ8733817.1"/>
    </source>
</evidence>